<dbReference type="PANTHER" id="PTHR34216">
    <property type="match status" value="1"/>
</dbReference>
<evidence type="ECO:0000259" key="3">
    <source>
        <dbReference type="PROSITE" id="PS51677"/>
    </source>
</evidence>
<dbReference type="Proteomes" id="UP000177587">
    <property type="component" value="Unassembled WGS sequence"/>
</dbReference>
<name>A0A1G2CQ02_9BACT</name>
<evidence type="ECO:0000313" key="4">
    <source>
        <dbReference type="EMBL" id="OGZ03473.1"/>
    </source>
</evidence>
<dbReference type="Pfam" id="PF01522">
    <property type="entry name" value="Polysacc_deac_1"/>
    <property type="match status" value="1"/>
</dbReference>
<feature type="domain" description="NodB homology" evidence="3">
    <location>
        <begin position="52"/>
        <end position="296"/>
    </location>
</feature>
<evidence type="ECO:0000313" key="5">
    <source>
        <dbReference type="Proteomes" id="UP000177587"/>
    </source>
</evidence>
<organism evidence="4 5">
    <name type="scientific">Candidatus Liptonbacteria bacterium RIFOXYD1_FULL_36_11</name>
    <dbReference type="NCBI Taxonomy" id="1798656"/>
    <lineage>
        <taxon>Bacteria</taxon>
        <taxon>Candidatus Liptoniibacteriota</taxon>
    </lineage>
</organism>
<dbReference type="AlphaFoldDB" id="A0A1G2CQ02"/>
<protein>
    <recommendedName>
        <fullName evidence="3">NodB homology domain-containing protein</fullName>
    </recommendedName>
</protein>
<proteinExistence type="predicted"/>
<dbReference type="GO" id="GO:0005975">
    <property type="term" value="P:carbohydrate metabolic process"/>
    <property type="evidence" value="ECO:0007669"/>
    <property type="project" value="InterPro"/>
</dbReference>
<comment type="subcellular location">
    <subcellularLocation>
        <location evidence="1">Secreted</location>
    </subcellularLocation>
</comment>
<keyword evidence="2" id="KW-0732">Signal</keyword>
<dbReference type="InterPro" id="IPR011330">
    <property type="entry name" value="Glyco_hydro/deAcase_b/a-brl"/>
</dbReference>
<evidence type="ECO:0000256" key="2">
    <source>
        <dbReference type="ARBA" id="ARBA00022729"/>
    </source>
</evidence>
<dbReference type="InterPro" id="IPR051398">
    <property type="entry name" value="Polysacch_Deacetylase"/>
</dbReference>
<reference evidence="4 5" key="1">
    <citation type="journal article" date="2016" name="Nat. Commun.">
        <title>Thousands of microbial genomes shed light on interconnected biogeochemical processes in an aquifer system.</title>
        <authorList>
            <person name="Anantharaman K."/>
            <person name="Brown C.T."/>
            <person name="Hug L.A."/>
            <person name="Sharon I."/>
            <person name="Castelle C.J."/>
            <person name="Probst A.J."/>
            <person name="Thomas B.C."/>
            <person name="Singh A."/>
            <person name="Wilkins M.J."/>
            <person name="Karaoz U."/>
            <person name="Brodie E.L."/>
            <person name="Williams K.H."/>
            <person name="Hubbard S.S."/>
            <person name="Banfield J.F."/>
        </authorList>
    </citation>
    <scope>NUCLEOTIDE SEQUENCE [LARGE SCALE GENOMIC DNA]</scope>
</reference>
<dbReference type="Gene3D" id="3.20.20.370">
    <property type="entry name" value="Glycoside hydrolase/deacetylase"/>
    <property type="match status" value="1"/>
</dbReference>
<dbReference type="STRING" id="1798656.A2604_00675"/>
<sequence length="296" mass="35247">MFHHFHGGHTQKIWGSLTADRLAEIIEFVGLERILKPEEWVERCLKGKLKEDDICITFDDCLLSQFEIAMPVLESYNLKAFFFIYSAPFFGELNRLELYRFFINRFFLDFNDFWEVFLSFNSPYRLIIQKAVEQFDGNYLKDFPIYSYKERAWRYVRDVILKREQYEKIMDGLIAGYTELDLLAQNIWMTNRHLQKLQKLGNLIGLHSYSHPTAMSLLSKEEQRKEYKRNFNHLSKEFFLPYLTASHPSSSYNKDTLNVLKDIGVLIAFSATMKTAGRGRYELPRQEQRYVQEVML</sequence>
<dbReference type="PANTHER" id="PTHR34216:SF3">
    <property type="entry name" value="POLY-BETA-1,6-N-ACETYL-D-GLUCOSAMINE N-DEACETYLASE"/>
    <property type="match status" value="1"/>
</dbReference>
<gene>
    <name evidence="4" type="ORF">A2604_00675</name>
</gene>
<dbReference type="SUPFAM" id="SSF88713">
    <property type="entry name" value="Glycoside hydrolase/deacetylase"/>
    <property type="match status" value="1"/>
</dbReference>
<comment type="caution">
    <text evidence="4">The sequence shown here is derived from an EMBL/GenBank/DDBJ whole genome shotgun (WGS) entry which is preliminary data.</text>
</comment>
<dbReference type="InterPro" id="IPR002509">
    <property type="entry name" value="NODB_dom"/>
</dbReference>
<dbReference type="GO" id="GO:0016810">
    <property type="term" value="F:hydrolase activity, acting on carbon-nitrogen (but not peptide) bonds"/>
    <property type="evidence" value="ECO:0007669"/>
    <property type="project" value="InterPro"/>
</dbReference>
<accession>A0A1G2CQ02</accession>
<dbReference type="EMBL" id="MHLG01000020">
    <property type="protein sequence ID" value="OGZ03473.1"/>
    <property type="molecule type" value="Genomic_DNA"/>
</dbReference>
<evidence type="ECO:0000256" key="1">
    <source>
        <dbReference type="ARBA" id="ARBA00004613"/>
    </source>
</evidence>
<dbReference type="PROSITE" id="PS51677">
    <property type="entry name" value="NODB"/>
    <property type="match status" value="1"/>
</dbReference>
<dbReference type="GO" id="GO:0005576">
    <property type="term" value="C:extracellular region"/>
    <property type="evidence" value="ECO:0007669"/>
    <property type="project" value="UniProtKB-SubCell"/>
</dbReference>